<keyword evidence="2" id="KW-0732">Signal</keyword>
<accession>A0A0V8IS64</accession>
<dbReference type="EMBL" id="LNQM01000002">
    <property type="protein sequence ID" value="KSU77597.1"/>
    <property type="molecule type" value="Genomic_DNA"/>
</dbReference>
<dbReference type="OrthoDB" id="5196645at2"/>
<evidence type="ECO:0000259" key="3">
    <source>
        <dbReference type="Pfam" id="PF07510"/>
    </source>
</evidence>
<dbReference type="PROSITE" id="PS51257">
    <property type="entry name" value="PROKAR_LIPOPROTEIN"/>
    <property type="match status" value="1"/>
</dbReference>
<dbReference type="STRING" id="993070.AS031_05850"/>
<dbReference type="InterPro" id="IPR011089">
    <property type="entry name" value="GmrSD_C"/>
</dbReference>
<feature type="domain" description="GmrSD restriction endonucleases C-terminal" evidence="3">
    <location>
        <begin position="92"/>
        <end position="230"/>
    </location>
</feature>
<dbReference type="AlphaFoldDB" id="A0A0V8IS64"/>
<dbReference type="PANTHER" id="PTHR24094:SF15">
    <property type="entry name" value="AMP-DEPENDENT SYNTHETASE_LIGASE DOMAIN-CONTAINING PROTEIN-RELATED"/>
    <property type="match status" value="1"/>
</dbReference>
<reference evidence="4 5" key="1">
    <citation type="journal article" date="2014" name="Arch. Microbiol.">
        <title>Arthrobacter enclensis sp. nov., isolated from sediment sample.</title>
        <authorList>
            <person name="Dastager S.G."/>
            <person name="Liu Q."/>
            <person name="Tang S.K."/>
            <person name="Krishnamurthi S."/>
            <person name="Lee J.C."/>
            <person name="Li W.J."/>
        </authorList>
    </citation>
    <scope>NUCLEOTIDE SEQUENCE [LARGE SCALE GENOMIC DNA]</scope>
    <source>
        <strain evidence="4 5">NIO-1008</strain>
    </source>
</reference>
<organism evidence="4 5">
    <name type="scientific">Pseudarthrobacter enclensis</name>
    <dbReference type="NCBI Taxonomy" id="993070"/>
    <lineage>
        <taxon>Bacteria</taxon>
        <taxon>Bacillati</taxon>
        <taxon>Actinomycetota</taxon>
        <taxon>Actinomycetes</taxon>
        <taxon>Micrococcales</taxon>
        <taxon>Micrococcaceae</taxon>
        <taxon>Pseudarthrobacter</taxon>
    </lineage>
</organism>
<dbReference type="RefSeq" id="WP_058267190.1">
    <property type="nucleotide sequence ID" value="NZ_FMAZ01000002.1"/>
</dbReference>
<keyword evidence="5" id="KW-1185">Reference proteome</keyword>
<name>A0A0V8IS64_9MICC</name>
<dbReference type="Pfam" id="PF07510">
    <property type="entry name" value="GmrSD_C"/>
    <property type="match status" value="1"/>
</dbReference>
<sequence length="237" mass="25036">MKNTRTAHGSLAAVAALLLGASLTGCDPVANALEGISPVPGGAADVPASGQGADRALRQLDDLPVKGRAPKTGYSRQEFGPAWSDTDHNGCDTRNDILARDLANETFKPGTNNCVVASGTLADRYTGTTIRFVRGEGTSSQVQIDHIVPLSDAWQKGAQQLTADQRKELANDPLNLMAADGPTNSAKGDKDAATWLPPNKPFRCEYVSRQVEVKAKYRLWVTKAEHDAIAGILAGCG</sequence>
<feature type="signal peptide" evidence="2">
    <location>
        <begin position="1"/>
        <end position="32"/>
    </location>
</feature>
<evidence type="ECO:0000256" key="1">
    <source>
        <dbReference type="SAM" id="MobiDB-lite"/>
    </source>
</evidence>
<dbReference type="PANTHER" id="PTHR24094">
    <property type="entry name" value="SECRETED PROTEIN"/>
    <property type="match status" value="1"/>
</dbReference>
<evidence type="ECO:0000313" key="5">
    <source>
        <dbReference type="Proteomes" id="UP000053199"/>
    </source>
</evidence>
<proteinExistence type="predicted"/>
<evidence type="ECO:0000313" key="4">
    <source>
        <dbReference type="EMBL" id="KSU77597.1"/>
    </source>
</evidence>
<feature type="region of interest" description="Disordered" evidence="1">
    <location>
        <begin position="65"/>
        <end position="87"/>
    </location>
</feature>
<protein>
    <recommendedName>
        <fullName evidence="3">GmrSD restriction endonucleases C-terminal domain-containing protein</fullName>
    </recommendedName>
</protein>
<comment type="caution">
    <text evidence="4">The sequence shown here is derived from an EMBL/GenBank/DDBJ whole genome shotgun (WGS) entry which is preliminary data.</text>
</comment>
<feature type="chain" id="PRO_5006893383" description="GmrSD restriction endonucleases C-terminal domain-containing protein" evidence="2">
    <location>
        <begin position="33"/>
        <end position="237"/>
    </location>
</feature>
<gene>
    <name evidence="4" type="ORF">AS031_05850</name>
</gene>
<dbReference type="Proteomes" id="UP000053199">
    <property type="component" value="Unassembled WGS sequence"/>
</dbReference>
<evidence type="ECO:0000256" key="2">
    <source>
        <dbReference type="SAM" id="SignalP"/>
    </source>
</evidence>